<proteinExistence type="predicted"/>
<protein>
    <recommendedName>
        <fullName evidence="1">RES domain-containing protein</fullName>
    </recommendedName>
</protein>
<dbReference type="AlphaFoldDB" id="E0WTC1"/>
<keyword evidence="3" id="KW-1185">Reference proteome</keyword>
<name>E0WTC1_9ENTR</name>
<dbReference type="EMBL" id="GL379592">
    <property type="protein sequence ID" value="EFL91806.1"/>
    <property type="molecule type" value="Genomic_DNA"/>
</dbReference>
<feature type="domain" description="RES" evidence="1">
    <location>
        <begin position="15"/>
        <end position="140"/>
    </location>
</feature>
<evidence type="ECO:0000313" key="3">
    <source>
        <dbReference type="Proteomes" id="UP000005726"/>
    </source>
</evidence>
<reference evidence="2" key="1">
    <citation type="journal article" date="2009" name="Environ. Microbiol.">
        <title>Dynamics of genome evolution in facultative symbionts of aphids.</title>
        <authorList>
            <person name="Degnan P.H."/>
            <person name="Leonardo T.E."/>
            <person name="Cass B.N."/>
            <person name="Hurwitz B."/>
            <person name="Stern D."/>
            <person name="Gibbs R.A."/>
            <person name="Richards S."/>
            <person name="Moran N.A."/>
        </authorList>
    </citation>
    <scope>NUCLEOTIDE SEQUENCE [LARGE SCALE GENOMIC DNA]</scope>
    <source>
        <strain evidence="2">LSR1</strain>
    </source>
</reference>
<dbReference type="HOGENOM" id="CLU_133611_0_1_6"/>
<dbReference type="InterPro" id="IPR014914">
    <property type="entry name" value="RES_dom"/>
</dbReference>
<sequence length="151" mass="17106">MVAYRLVKRKWLGLAFNGEGARLYGGRWNNRGRLCVYLASSESLAILEVMVHLDDYSLLQHYVLLEVKLPAEAVLYLSSDQLPGDWRDEPAPPSTAEIGDGWLEGRENLALAVPSVVVPRELNYLLNPVHPQFEEVIKDATEIDFQSDRRL</sequence>
<dbReference type="Pfam" id="PF08808">
    <property type="entry name" value="RES"/>
    <property type="match status" value="1"/>
</dbReference>
<evidence type="ECO:0000313" key="2">
    <source>
        <dbReference type="EMBL" id="EFL91806.1"/>
    </source>
</evidence>
<organism evidence="2 3">
    <name type="scientific">Candidatus Regiella insecticola LSR1</name>
    <dbReference type="NCBI Taxonomy" id="663321"/>
    <lineage>
        <taxon>Bacteria</taxon>
        <taxon>Pseudomonadati</taxon>
        <taxon>Pseudomonadota</taxon>
        <taxon>Gammaproteobacteria</taxon>
        <taxon>Enterobacterales</taxon>
        <taxon>Enterobacteriaceae</taxon>
        <taxon>aphid secondary symbionts</taxon>
        <taxon>Candidatus Regiella</taxon>
    </lineage>
</organism>
<dbReference type="Proteomes" id="UP000005726">
    <property type="component" value="Unassembled WGS sequence"/>
</dbReference>
<dbReference type="SMART" id="SM00953">
    <property type="entry name" value="RES"/>
    <property type="match status" value="1"/>
</dbReference>
<accession>E0WTC1</accession>
<evidence type="ECO:0000259" key="1">
    <source>
        <dbReference type="SMART" id="SM00953"/>
    </source>
</evidence>
<gene>
    <name evidence="2" type="ORF">REG_1278</name>
</gene>